<dbReference type="AlphaFoldDB" id="A0A3B3QT10"/>
<evidence type="ECO:0000256" key="5">
    <source>
        <dbReference type="ARBA" id="ARBA00093776"/>
    </source>
</evidence>
<dbReference type="PANTHER" id="PTHR31056:SF1">
    <property type="entry name" value="TRANSMEMBRANE PROTEIN 179B"/>
    <property type="match status" value="1"/>
</dbReference>
<keyword evidence="4 7" id="KW-0472">Membrane</keyword>
<protein>
    <submittedName>
        <fullName evidence="8">Transmembrane protein 179Ba</fullName>
    </submittedName>
</protein>
<keyword evidence="3 7" id="KW-1133">Transmembrane helix</keyword>
<reference evidence="8" key="2">
    <citation type="submission" date="2025-09" db="UniProtKB">
        <authorList>
            <consortium name="Ensembl"/>
        </authorList>
    </citation>
    <scope>IDENTIFICATION</scope>
</reference>
<feature type="transmembrane region" description="Helical" evidence="7">
    <location>
        <begin position="196"/>
        <end position="214"/>
    </location>
</feature>
<accession>A0A3B3QT10</accession>
<proteinExistence type="inferred from homology"/>
<dbReference type="Pfam" id="PF26158">
    <property type="entry name" value="Claudin_TMEM179-179B"/>
    <property type="match status" value="1"/>
</dbReference>
<evidence type="ECO:0000313" key="8">
    <source>
        <dbReference type="Ensembl" id="ENSPKIP00000009762.1"/>
    </source>
</evidence>
<feature type="transmembrane region" description="Helical" evidence="7">
    <location>
        <begin position="92"/>
        <end position="115"/>
    </location>
</feature>
<evidence type="ECO:0000256" key="1">
    <source>
        <dbReference type="ARBA" id="ARBA00004141"/>
    </source>
</evidence>
<comment type="similarity">
    <text evidence="5">Belongs to the TMEM179 family.</text>
</comment>
<keyword evidence="9" id="KW-1185">Reference proteome</keyword>
<feature type="compositionally biased region" description="Basic residues" evidence="6">
    <location>
        <begin position="269"/>
        <end position="279"/>
    </location>
</feature>
<evidence type="ECO:0000256" key="2">
    <source>
        <dbReference type="ARBA" id="ARBA00022692"/>
    </source>
</evidence>
<feature type="region of interest" description="Disordered" evidence="6">
    <location>
        <begin position="250"/>
        <end position="279"/>
    </location>
</feature>
<evidence type="ECO:0000256" key="7">
    <source>
        <dbReference type="SAM" id="Phobius"/>
    </source>
</evidence>
<feature type="transmembrane region" description="Helical" evidence="7">
    <location>
        <begin position="37"/>
        <end position="57"/>
    </location>
</feature>
<dbReference type="InterPro" id="IPR029776">
    <property type="entry name" value="TMEM179B"/>
</dbReference>
<dbReference type="Proteomes" id="UP000261540">
    <property type="component" value="Unplaced"/>
</dbReference>
<dbReference type="InterPro" id="IPR059010">
    <property type="entry name" value="TMEM179-179B"/>
</dbReference>
<keyword evidence="2 7" id="KW-0812">Transmembrane</keyword>
<comment type="subcellular location">
    <subcellularLocation>
        <location evidence="1">Membrane</location>
        <topology evidence="1">Multi-pass membrane protein</topology>
    </subcellularLocation>
</comment>
<evidence type="ECO:0000256" key="3">
    <source>
        <dbReference type="ARBA" id="ARBA00022989"/>
    </source>
</evidence>
<feature type="transmembrane region" description="Helical" evidence="7">
    <location>
        <begin position="127"/>
        <end position="152"/>
    </location>
</feature>
<dbReference type="PANTHER" id="PTHR31056">
    <property type="entry name" value="TRANSMEMBRANE PROTEIN 179B"/>
    <property type="match status" value="1"/>
</dbReference>
<dbReference type="STRING" id="1676925.ENSPKIP00000009762"/>
<dbReference type="Ensembl" id="ENSPKIT00000033874.1">
    <property type="protein sequence ID" value="ENSPKIP00000009762.1"/>
    <property type="gene ID" value="ENSPKIG00000024743.1"/>
</dbReference>
<dbReference type="GeneTree" id="ENSGT00510000048151"/>
<evidence type="ECO:0000313" key="9">
    <source>
        <dbReference type="Proteomes" id="UP000261540"/>
    </source>
</evidence>
<name>A0A3B3QT10_9TELE</name>
<organism evidence="8 9">
    <name type="scientific">Paramormyrops kingsleyae</name>
    <dbReference type="NCBI Taxonomy" id="1676925"/>
    <lineage>
        <taxon>Eukaryota</taxon>
        <taxon>Metazoa</taxon>
        <taxon>Chordata</taxon>
        <taxon>Craniata</taxon>
        <taxon>Vertebrata</taxon>
        <taxon>Euteleostomi</taxon>
        <taxon>Actinopterygii</taxon>
        <taxon>Neopterygii</taxon>
        <taxon>Teleostei</taxon>
        <taxon>Osteoglossocephala</taxon>
        <taxon>Osteoglossomorpha</taxon>
        <taxon>Osteoglossiformes</taxon>
        <taxon>Mormyridae</taxon>
        <taxon>Paramormyrops</taxon>
    </lineage>
</organism>
<evidence type="ECO:0000256" key="4">
    <source>
        <dbReference type="ARBA" id="ARBA00023136"/>
    </source>
</evidence>
<sequence length="279" mass="31649">MARCSFRRMRAAGCFRARAYMSEENEMALPRLVILELLLYASCFICGIVTAASLIIVQGEFAGRCMLYGTVSYNATAQSLGVDSSSPTSLCFFVTVISVFMGVYCFSLTLYWIYTCCMGEEVSRARVWMNVSLVVCGIFLFFLLVSGCILKIGRDRLCDSILRNTTIKSCEDAQTKRWISPYHGERFYSGLHSAEGAVWVNFFFWMLIFMVVMFQKYQASEFTIEEGEHVSPSESNPILGRTKHFCVSKTPTSQNQHHHTHVLGSPRRLAGRKRQKKEV</sequence>
<evidence type="ECO:0000256" key="6">
    <source>
        <dbReference type="SAM" id="MobiDB-lite"/>
    </source>
</evidence>
<reference evidence="8" key="1">
    <citation type="submission" date="2025-08" db="UniProtKB">
        <authorList>
            <consortium name="Ensembl"/>
        </authorList>
    </citation>
    <scope>IDENTIFICATION</scope>
</reference>